<dbReference type="Proteomes" id="UP001187471">
    <property type="component" value="Unassembled WGS sequence"/>
</dbReference>
<dbReference type="GO" id="GO:0061809">
    <property type="term" value="F:NAD+ nucleosidase activity, cyclic ADP-ribose generating"/>
    <property type="evidence" value="ECO:0007669"/>
    <property type="project" value="UniProtKB-EC"/>
</dbReference>
<evidence type="ECO:0000259" key="5">
    <source>
        <dbReference type="PROSITE" id="PS50104"/>
    </source>
</evidence>
<gene>
    <name evidence="6" type="ORF">RJ640_002445</name>
</gene>
<evidence type="ECO:0000313" key="6">
    <source>
        <dbReference type="EMBL" id="KAK2993233.1"/>
    </source>
</evidence>
<keyword evidence="3" id="KW-0520">NAD</keyword>
<evidence type="ECO:0000313" key="7">
    <source>
        <dbReference type="Proteomes" id="UP001187471"/>
    </source>
</evidence>
<sequence>MSEKFASSKWCLLELVVILEKSRTNGYPVMPIFYKVDPSHVRKQEEKFAQAQSPLGLNILH</sequence>
<dbReference type="PANTHER" id="PTHR32009:SF39">
    <property type="entry name" value="TIR DOMAIN-CONTAINING PROTEIN"/>
    <property type="match status" value="1"/>
</dbReference>
<keyword evidence="2" id="KW-0378">Hydrolase</keyword>
<keyword evidence="7" id="KW-1185">Reference proteome</keyword>
<dbReference type="EC" id="3.2.2.6" evidence="1"/>
<dbReference type="InterPro" id="IPR000157">
    <property type="entry name" value="TIR_dom"/>
</dbReference>
<dbReference type="EMBL" id="JAVXUO010000336">
    <property type="protein sequence ID" value="KAK2993233.1"/>
    <property type="molecule type" value="Genomic_DNA"/>
</dbReference>
<dbReference type="Gene3D" id="3.40.50.10140">
    <property type="entry name" value="Toll/interleukin-1 receptor homology (TIR) domain"/>
    <property type="match status" value="1"/>
</dbReference>
<accession>A0AA88RZ49</accession>
<evidence type="ECO:0000256" key="1">
    <source>
        <dbReference type="ARBA" id="ARBA00011982"/>
    </source>
</evidence>
<dbReference type="AlphaFoldDB" id="A0AA88RZ49"/>
<evidence type="ECO:0000256" key="3">
    <source>
        <dbReference type="ARBA" id="ARBA00023027"/>
    </source>
</evidence>
<dbReference type="Pfam" id="PF01582">
    <property type="entry name" value="TIR"/>
    <property type="match status" value="1"/>
</dbReference>
<dbReference type="GO" id="GO:0007165">
    <property type="term" value="P:signal transduction"/>
    <property type="evidence" value="ECO:0007669"/>
    <property type="project" value="InterPro"/>
</dbReference>
<dbReference type="PANTHER" id="PTHR32009">
    <property type="entry name" value="TMV RESISTANCE PROTEIN N-LIKE"/>
    <property type="match status" value="1"/>
</dbReference>
<proteinExistence type="predicted"/>
<dbReference type="InterPro" id="IPR035897">
    <property type="entry name" value="Toll_tir_struct_dom_sf"/>
</dbReference>
<comment type="caution">
    <text evidence="6">The sequence shown here is derived from an EMBL/GenBank/DDBJ whole genome shotgun (WGS) entry which is preliminary data.</text>
</comment>
<organism evidence="6 7">
    <name type="scientific">Escallonia rubra</name>
    <dbReference type="NCBI Taxonomy" id="112253"/>
    <lineage>
        <taxon>Eukaryota</taxon>
        <taxon>Viridiplantae</taxon>
        <taxon>Streptophyta</taxon>
        <taxon>Embryophyta</taxon>
        <taxon>Tracheophyta</taxon>
        <taxon>Spermatophyta</taxon>
        <taxon>Magnoliopsida</taxon>
        <taxon>eudicotyledons</taxon>
        <taxon>Gunneridae</taxon>
        <taxon>Pentapetalae</taxon>
        <taxon>asterids</taxon>
        <taxon>campanulids</taxon>
        <taxon>Escalloniales</taxon>
        <taxon>Escalloniaceae</taxon>
        <taxon>Escallonia</taxon>
    </lineage>
</organism>
<protein>
    <recommendedName>
        <fullName evidence="1">ADP-ribosyl cyclase/cyclic ADP-ribose hydrolase</fullName>
        <ecNumber evidence="1">3.2.2.6</ecNumber>
    </recommendedName>
</protein>
<dbReference type="PROSITE" id="PS50104">
    <property type="entry name" value="TIR"/>
    <property type="match status" value="1"/>
</dbReference>
<feature type="domain" description="TIR" evidence="5">
    <location>
        <begin position="1"/>
        <end position="61"/>
    </location>
</feature>
<evidence type="ECO:0000256" key="2">
    <source>
        <dbReference type="ARBA" id="ARBA00022801"/>
    </source>
</evidence>
<comment type="catalytic activity">
    <reaction evidence="4">
        <text>NAD(+) + H2O = ADP-D-ribose + nicotinamide + H(+)</text>
        <dbReference type="Rhea" id="RHEA:16301"/>
        <dbReference type="ChEBI" id="CHEBI:15377"/>
        <dbReference type="ChEBI" id="CHEBI:15378"/>
        <dbReference type="ChEBI" id="CHEBI:17154"/>
        <dbReference type="ChEBI" id="CHEBI:57540"/>
        <dbReference type="ChEBI" id="CHEBI:57967"/>
        <dbReference type="EC" id="3.2.2.6"/>
    </reaction>
    <physiologicalReaction direction="left-to-right" evidence="4">
        <dbReference type="Rhea" id="RHEA:16302"/>
    </physiologicalReaction>
</comment>
<evidence type="ECO:0000256" key="4">
    <source>
        <dbReference type="ARBA" id="ARBA00047304"/>
    </source>
</evidence>
<dbReference type="SUPFAM" id="SSF52200">
    <property type="entry name" value="Toll/Interleukin receptor TIR domain"/>
    <property type="match status" value="1"/>
</dbReference>
<reference evidence="6" key="1">
    <citation type="submission" date="2022-12" db="EMBL/GenBank/DDBJ databases">
        <title>Draft genome assemblies for two species of Escallonia (Escalloniales).</title>
        <authorList>
            <person name="Chanderbali A."/>
            <person name="Dervinis C."/>
            <person name="Anghel I."/>
            <person name="Soltis D."/>
            <person name="Soltis P."/>
            <person name="Zapata F."/>
        </authorList>
    </citation>
    <scope>NUCLEOTIDE SEQUENCE</scope>
    <source>
        <strain evidence="6">UCBG92.1500</strain>
        <tissue evidence="6">Leaf</tissue>
    </source>
</reference>
<name>A0AA88RZ49_9ASTE</name>